<evidence type="ECO:0000313" key="5">
    <source>
        <dbReference type="Proteomes" id="UP000612055"/>
    </source>
</evidence>
<evidence type="ECO:0000256" key="1">
    <source>
        <dbReference type="ARBA" id="ARBA00023157"/>
    </source>
</evidence>
<accession>A0A835XGD1</accession>
<evidence type="ECO:0000313" key="4">
    <source>
        <dbReference type="EMBL" id="KAG2482288.1"/>
    </source>
</evidence>
<dbReference type="PROSITE" id="PS51352">
    <property type="entry name" value="THIOREDOXIN_2"/>
    <property type="match status" value="1"/>
</dbReference>
<dbReference type="SUPFAM" id="SSF52833">
    <property type="entry name" value="Thioredoxin-like"/>
    <property type="match status" value="1"/>
</dbReference>
<dbReference type="PROSITE" id="PS00194">
    <property type="entry name" value="THIOREDOXIN_1"/>
    <property type="match status" value="1"/>
</dbReference>
<reference evidence="4" key="1">
    <citation type="journal article" date="2020" name="bioRxiv">
        <title>Comparative genomics of Chlamydomonas.</title>
        <authorList>
            <person name="Craig R.J."/>
            <person name="Hasan A.R."/>
            <person name="Ness R.W."/>
            <person name="Keightley P.D."/>
        </authorList>
    </citation>
    <scope>NUCLEOTIDE SEQUENCE</scope>
    <source>
        <strain evidence="4">CCAP 11/70</strain>
    </source>
</reference>
<name>A0A835XGD1_9CHLO</name>
<dbReference type="InterPro" id="IPR017937">
    <property type="entry name" value="Thioredoxin_CS"/>
</dbReference>
<dbReference type="PANTHER" id="PTHR46115">
    <property type="entry name" value="THIOREDOXIN-LIKE PROTEIN 1"/>
    <property type="match status" value="1"/>
</dbReference>
<dbReference type="InterPro" id="IPR013766">
    <property type="entry name" value="Thioredoxin_domain"/>
</dbReference>
<comment type="caution">
    <text evidence="4">The sequence shown here is derived from an EMBL/GenBank/DDBJ whole genome shotgun (WGS) entry which is preliminary data.</text>
</comment>
<gene>
    <name evidence="4" type="ORF">HYH03_018773</name>
</gene>
<protein>
    <recommendedName>
        <fullName evidence="3">Thioredoxin domain-containing protein</fullName>
    </recommendedName>
</protein>
<keyword evidence="5" id="KW-1185">Reference proteome</keyword>
<dbReference type="Gene3D" id="3.40.30.10">
    <property type="entry name" value="Glutaredoxin"/>
    <property type="match status" value="1"/>
</dbReference>
<keyword evidence="1" id="KW-1015">Disulfide bond</keyword>
<sequence length="147" mass="15898">MAVAVPRKGSAPRPAARADAASTMSAAPVTAEVTTSMNEVHQLTAETYHDFLATHHDKLVLVDFYAVWCGPCKMMAPELDKMAAVCDTSKQLYAKLDCGATNESKKLAMSLGIKALPTFHLYRGHKIVDQMTGAKIAALKDLINKHL</sequence>
<dbReference type="Pfam" id="PF00085">
    <property type="entry name" value="Thioredoxin"/>
    <property type="match status" value="1"/>
</dbReference>
<feature type="region of interest" description="Disordered" evidence="2">
    <location>
        <begin position="1"/>
        <end position="23"/>
    </location>
</feature>
<organism evidence="4 5">
    <name type="scientific">Edaphochlamys debaryana</name>
    <dbReference type="NCBI Taxonomy" id="47281"/>
    <lineage>
        <taxon>Eukaryota</taxon>
        <taxon>Viridiplantae</taxon>
        <taxon>Chlorophyta</taxon>
        <taxon>core chlorophytes</taxon>
        <taxon>Chlorophyceae</taxon>
        <taxon>CS clade</taxon>
        <taxon>Chlamydomonadales</taxon>
        <taxon>Chlamydomonadales incertae sedis</taxon>
        <taxon>Edaphochlamys</taxon>
    </lineage>
</organism>
<evidence type="ECO:0000259" key="3">
    <source>
        <dbReference type="PROSITE" id="PS51352"/>
    </source>
</evidence>
<dbReference type="OrthoDB" id="10263751at2759"/>
<feature type="compositionally biased region" description="Low complexity" evidence="2">
    <location>
        <begin position="11"/>
        <end position="23"/>
    </location>
</feature>
<evidence type="ECO:0000256" key="2">
    <source>
        <dbReference type="SAM" id="MobiDB-lite"/>
    </source>
</evidence>
<feature type="domain" description="Thioredoxin" evidence="3">
    <location>
        <begin position="15"/>
        <end position="147"/>
    </location>
</feature>
<dbReference type="InterPro" id="IPR036249">
    <property type="entry name" value="Thioredoxin-like_sf"/>
</dbReference>
<dbReference type="PRINTS" id="PR00421">
    <property type="entry name" value="THIOREDOXIN"/>
</dbReference>
<proteinExistence type="predicted"/>
<dbReference type="CDD" id="cd02947">
    <property type="entry name" value="TRX_family"/>
    <property type="match status" value="1"/>
</dbReference>
<dbReference type="AlphaFoldDB" id="A0A835XGD1"/>
<dbReference type="EMBL" id="JAEHOE010000236">
    <property type="protein sequence ID" value="KAG2482288.1"/>
    <property type="molecule type" value="Genomic_DNA"/>
</dbReference>
<dbReference type="Proteomes" id="UP000612055">
    <property type="component" value="Unassembled WGS sequence"/>
</dbReference>